<dbReference type="Pfam" id="PF24091">
    <property type="entry name" value="DUF7376"/>
    <property type="match status" value="1"/>
</dbReference>
<dbReference type="EMBL" id="KU640380">
    <property type="protein sequence ID" value="AMQ66486.1"/>
    <property type="molecule type" value="Genomic_DNA"/>
</dbReference>
<dbReference type="OrthoDB" id="9236at10239"/>
<organism evidence="2 3">
    <name type="scientific">Bacillus phage Shbh1</name>
    <dbReference type="NCBI Taxonomy" id="1796992"/>
    <lineage>
        <taxon>Viruses</taxon>
        <taxon>Duplodnaviria</taxon>
        <taxon>Heunggongvirae</taxon>
        <taxon>Uroviricota</taxon>
        <taxon>Caudoviricetes</taxon>
        <taxon>Herelleviridae</taxon>
        <taxon>Bastillevirinae</taxon>
        <taxon>Shalavirus</taxon>
        <taxon>Shalavirus Shbh1</taxon>
    </lineage>
</organism>
<dbReference type="GeneID" id="28799371"/>
<proteinExistence type="predicted"/>
<dbReference type="RefSeq" id="YP_009275176.1">
    <property type="nucleotide sequence ID" value="NC_030925.1"/>
</dbReference>
<dbReference type="InterPro" id="IPR055800">
    <property type="entry name" value="DUF7376"/>
</dbReference>
<dbReference type="Proteomes" id="UP000201588">
    <property type="component" value="Segment"/>
</dbReference>
<dbReference type="KEGG" id="vg:28799371"/>
<keyword evidence="1" id="KW-0175">Coiled coil</keyword>
<sequence>MIRVAVTGKEYRLENKGVVAVAKVDSSGRVVVDREGTETRFEEGKTLEQVLNKFEQEGWRVIETTYTVKDSDVIIPKNMQTEVDEYLDLHREISALKAKMENSKKKIRRYMESRNLQAISGSKGGEVYLQECKASNTTTLFSDYELTDVEPHLTKTQLKKVVEPRVNAEKLEGLMKLGELSVDVVAALKEVKVCNPGTPQFRVRR</sequence>
<name>A0A142F129_9CAUD</name>
<evidence type="ECO:0000256" key="1">
    <source>
        <dbReference type="SAM" id="Coils"/>
    </source>
</evidence>
<reference evidence="2 3" key="1">
    <citation type="submission" date="2016-01" db="EMBL/GenBank/DDBJ databases">
        <title>Isolation and characterization of bacteriophages from East Africa Rift Valley soda lakes.</title>
        <authorList>
            <person name="van Zyl L.J."/>
            <person name="Nemavhulani S."/>
            <person name="Cowan D.A."/>
            <person name="Trindade M.I."/>
        </authorList>
    </citation>
    <scope>NUCLEOTIDE SEQUENCE [LARGE SCALE GENOMIC DNA]</scope>
</reference>
<keyword evidence="3" id="KW-1185">Reference proteome</keyword>
<protein>
    <submittedName>
        <fullName evidence="2">Uncharacterized protein</fullName>
    </submittedName>
</protein>
<evidence type="ECO:0000313" key="3">
    <source>
        <dbReference type="Proteomes" id="UP000201588"/>
    </source>
</evidence>
<evidence type="ECO:0000313" key="2">
    <source>
        <dbReference type="EMBL" id="AMQ66486.1"/>
    </source>
</evidence>
<accession>A0A142F129</accession>
<feature type="coiled-coil region" evidence="1">
    <location>
        <begin position="86"/>
        <end position="113"/>
    </location>
</feature>